<accession>X1M731</accession>
<evidence type="ECO:0000256" key="1">
    <source>
        <dbReference type="ARBA" id="ARBA00005049"/>
    </source>
</evidence>
<comment type="catalytic activity">
    <reaction evidence="9">
        <text>5,6-dimethylbenzimidazole + nicotinate beta-D-ribonucleotide = alpha-ribazole 5'-phosphate + nicotinate + H(+)</text>
        <dbReference type="Rhea" id="RHEA:11196"/>
        <dbReference type="ChEBI" id="CHEBI:15378"/>
        <dbReference type="ChEBI" id="CHEBI:15890"/>
        <dbReference type="ChEBI" id="CHEBI:32544"/>
        <dbReference type="ChEBI" id="CHEBI:57502"/>
        <dbReference type="ChEBI" id="CHEBI:57918"/>
        <dbReference type="EC" id="2.4.2.21"/>
    </reaction>
</comment>
<dbReference type="Pfam" id="PF02277">
    <property type="entry name" value="DBI_PRT"/>
    <property type="match status" value="1"/>
</dbReference>
<dbReference type="GO" id="GO:0009236">
    <property type="term" value="P:cobalamin biosynthetic process"/>
    <property type="evidence" value="ECO:0007669"/>
    <property type="project" value="UniProtKB-KW"/>
</dbReference>
<dbReference type="UniPathway" id="UPA00061">
    <property type="reaction ID" value="UER00516"/>
</dbReference>
<dbReference type="EC" id="2.4.2.21" evidence="3"/>
<dbReference type="Gene3D" id="1.10.1610.10">
    <property type="match status" value="1"/>
</dbReference>
<evidence type="ECO:0000313" key="10">
    <source>
        <dbReference type="EMBL" id="GAI13906.1"/>
    </source>
</evidence>
<dbReference type="InterPro" id="IPR036087">
    <property type="entry name" value="Nict_dMeBzImd_PRibTrfase_sf"/>
</dbReference>
<keyword evidence="7" id="KW-0808">Transferase</keyword>
<reference evidence="10" key="1">
    <citation type="journal article" date="2014" name="Front. Microbiol.">
        <title>High frequency of phylogenetically diverse reductive dehalogenase-homologous genes in deep subseafloor sedimentary metagenomes.</title>
        <authorList>
            <person name="Kawai M."/>
            <person name="Futagami T."/>
            <person name="Toyoda A."/>
            <person name="Takaki Y."/>
            <person name="Nishi S."/>
            <person name="Hori S."/>
            <person name="Arai W."/>
            <person name="Tsubouchi T."/>
            <person name="Morono Y."/>
            <person name="Uchiyama I."/>
            <person name="Ito T."/>
            <person name="Fujiyama A."/>
            <person name="Inagaki F."/>
            <person name="Takami H."/>
        </authorList>
    </citation>
    <scope>NUCLEOTIDE SEQUENCE</scope>
    <source>
        <strain evidence="10">Expedition CK06-06</strain>
    </source>
</reference>
<keyword evidence="6" id="KW-0328">Glycosyltransferase</keyword>
<evidence type="ECO:0000256" key="9">
    <source>
        <dbReference type="ARBA" id="ARBA00047340"/>
    </source>
</evidence>
<dbReference type="EMBL" id="BARV01003958">
    <property type="protein sequence ID" value="GAI13906.1"/>
    <property type="molecule type" value="Genomic_DNA"/>
</dbReference>
<evidence type="ECO:0000256" key="8">
    <source>
        <dbReference type="ARBA" id="ARBA00030686"/>
    </source>
</evidence>
<dbReference type="InterPro" id="IPR003200">
    <property type="entry name" value="Nict_dMeBzImd_PRibTrfase"/>
</dbReference>
<comment type="caution">
    <text evidence="10">The sequence shown here is derived from an EMBL/GenBank/DDBJ whole genome shotgun (WGS) entry which is preliminary data.</text>
</comment>
<evidence type="ECO:0000256" key="5">
    <source>
        <dbReference type="ARBA" id="ARBA00022573"/>
    </source>
</evidence>
<evidence type="ECO:0000256" key="4">
    <source>
        <dbReference type="ARBA" id="ARBA00015486"/>
    </source>
</evidence>
<comment type="similarity">
    <text evidence="2">Belongs to the CobT family.</text>
</comment>
<keyword evidence="5" id="KW-0169">Cobalamin biosynthesis</keyword>
<sequence length="55" mass="6222">MEKLKETIQAIRPISTEFMKKAQERLDNLTKPKDSLGKLENLAKKVVGITAKKNP</sequence>
<organism evidence="10">
    <name type="scientific">marine sediment metagenome</name>
    <dbReference type="NCBI Taxonomy" id="412755"/>
    <lineage>
        <taxon>unclassified sequences</taxon>
        <taxon>metagenomes</taxon>
        <taxon>ecological metagenomes</taxon>
    </lineage>
</organism>
<gene>
    <name evidence="10" type="ORF">S06H3_09121</name>
</gene>
<name>X1M731_9ZZZZ</name>
<evidence type="ECO:0000256" key="7">
    <source>
        <dbReference type="ARBA" id="ARBA00022679"/>
    </source>
</evidence>
<dbReference type="SUPFAM" id="SSF52733">
    <property type="entry name" value="Nicotinate mononucleotide:5,6-dimethylbenzimidazole phosphoribosyltransferase (CobT)"/>
    <property type="match status" value="1"/>
</dbReference>
<dbReference type="InterPro" id="IPR023195">
    <property type="entry name" value="Nict_dMeBzImd_PRibTrfase_N"/>
</dbReference>
<evidence type="ECO:0000256" key="2">
    <source>
        <dbReference type="ARBA" id="ARBA00007110"/>
    </source>
</evidence>
<comment type="pathway">
    <text evidence="1">Nucleoside biosynthesis; alpha-ribazole biosynthesis; alpha-ribazole from 5,6-dimethylbenzimidazole: step 1/2.</text>
</comment>
<feature type="non-terminal residue" evidence="10">
    <location>
        <position position="55"/>
    </location>
</feature>
<protein>
    <recommendedName>
        <fullName evidence="4">Nicotinate-nucleotide--dimethylbenzimidazole phosphoribosyltransferase</fullName>
        <ecNumber evidence="3">2.4.2.21</ecNumber>
    </recommendedName>
    <alternativeName>
        <fullName evidence="8">N(1)-alpha-phosphoribosyltransferase</fullName>
    </alternativeName>
</protein>
<dbReference type="GO" id="GO:0008939">
    <property type="term" value="F:nicotinate-nucleotide-dimethylbenzimidazole phosphoribosyltransferase activity"/>
    <property type="evidence" value="ECO:0007669"/>
    <property type="project" value="UniProtKB-EC"/>
</dbReference>
<evidence type="ECO:0000256" key="3">
    <source>
        <dbReference type="ARBA" id="ARBA00011991"/>
    </source>
</evidence>
<dbReference type="AlphaFoldDB" id="X1M731"/>
<proteinExistence type="inferred from homology"/>
<evidence type="ECO:0000256" key="6">
    <source>
        <dbReference type="ARBA" id="ARBA00022676"/>
    </source>
</evidence>